<dbReference type="AlphaFoldDB" id="A0A9P4PJ80"/>
<evidence type="ECO:0000313" key="2">
    <source>
        <dbReference type="Proteomes" id="UP000799764"/>
    </source>
</evidence>
<evidence type="ECO:0000313" key="1">
    <source>
        <dbReference type="EMBL" id="KAF2446079.1"/>
    </source>
</evidence>
<sequence length="115" mass="12704">MASSIPVILCGRTEAIGAGIIEALKPEIEVMHFILTPEADSALGPNKYERTSEAVLLGAGYGEEDTVEIREASKGIKDVPWLRPEYEKALVARIMEKVKGLEEKGEMRQDAVVWY</sequence>
<keyword evidence="2" id="KW-1185">Reference proteome</keyword>
<organism evidence="1 2">
    <name type="scientific">Karstenula rhodostoma CBS 690.94</name>
    <dbReference type="NCBI Taxonomy" id="1392251"/>
    <lineage>
        <taxon>Eukaryota</taxon>
        <taxon>Fungi</taxon>
        <taxon>Dikarya</taxon>
        <taxon>Ascomycota</taxon>
        <taxon>Pezizomycotina</taxon>
        <taxon>Dothideomycetes</taxon>
        <taxon>Pleosporomycetidae</taxon>
        <taxon>Pleosporales</taxon>
        <taxon>Massarineae</taxon>
        <taxon>Didymosphaeriaceae</taxon>
        <taxon>Karstenula</taxon>
    </lineage>
</organism>
<reference evidence="1" key="1">
    <citation type="journal article" date="2020" name="Stud. Mycol.">
        <title>101 Dothideomycetes genomes: a test case for predicting lifestyles and emergence of pathogens.</title>
        <authorList>
            <person name="Haridas S."/>
            <person name="Albert R."/>
            <person name="Binder M."/>
            <person name="Bloem J."/>
            <person name="Labutti K."/>
            <person name="Salamov A."/>
            <person name="Andreopoulos B."/>
            <person name="Baker S."/>
            <person name="Barry K."/>
            <person name="Bills G."/>
            <person name="Bluhm B."/>
            <person name="Cannon C."/>
            <person name="Castanera R."/>
            <person name="Culley D."/>
            <person name="Daum C."/>
            <person name="Ezra D."/>
            <person name="Gonzalez J."/>
            <person name="Henrissat B."/>
            <person name="Kuo A."/>
            <person name="Liang C."/>
            <person name="Lipzen A."/>
            <person name="Lutzoni F."/>
            <person name="Magnuson J."/>
            <person name="Mondo S."/>
            <person name="Nolan M."/>
            <person name="Ohm R."/>
            <person name="Pangilinan J."/>
            <person name="Park H.-J."/>
            <person name="Ramirez L."/>
            <person name="Alfaro M."/>
            <person name="Sun H."/>
            <person name="Tritt A."/>
            <person name="Yoshinaga Y."/>
            <person name="Zwiers L.-H."/>
            <person name="Turgeon B."/>
            <person name="Goodwin S."/>
            <person name="Spatafora J."/>
            <person name="Crous P."/>
            <person name="Grigoriev I."/>
        </authorList>
    </citation>
    <scope>NUCLEOTIDE SEQUENCE</scope>
    <source>
        <strain evidence="1">CBS 690.94</strain>
    </source>
</reference>
<proteinExistence type="predicted"/>
<gene>
    <name evidence="1" type="ORF">P171DRAFT_483457</name>
</gene>
<dbReference type="OrthoDB" id="3649348at2759"/>
<protein>
    <submittedName>
        <fullName evidence="1">Uncharacterized protein</fullName>
    </submittedName>
</protein>
<accession>A0A9P4PJ80</accession>
<name>A0A9P4PJ80_9PLEO</name>
<comment type="caution">
    <text evidence="1">The sequence shown here is derived from an EMBL/GenBank/DDBJ whole genome shotgun (WGS) entry which is preliminary data.</text>
</comment>
<dbReference type="EMBL" id="MU001498">
    <property type="protein sequence ID" value="KAF2446079.1"/>
    <property type="molecule type" value="Genomic_DNA"/>
</dbReference>
<dbReference type="Proteomes" id="UP000799764">
    <property type="component" value="Unassembled WGS sequence"/>
</dbReference>